<keyword evidence="4" id="KW-0762">Sugar transport</keyword>
<organism evidence="11 12">
    <name type="scientific">Acidisoma silvae</name>
    <dbReference type="NCBI Taxonomy" id="2802396"/>
    <lineage>
        <taxon>Bacteria</taxon>
        <taxon>Pseudomonadati</taxon>
        <taxon>Pseudomonadota</taxon>
        <taxon>Alphaproteobacteria</taxon>
        <taxon>Acetobacterales</taxon>
        <taxon>Acidocellaceae</taxon>
        <taxon>Acidisoma</taxon>
    </lineage>
</organism>
<feature type="domain" description="ABC transporter" evidence="10">
    <location>
        <begin position="17"/>
        <end position="506"/>
    </location>
</feature>
<evidence type="ECO:0000313" key="11">
    <source>
        <dbReference type="EMBL" id="MCB8875880.1"/>
    </source>
</evidence>
<proteinExistence type="predicted"/>
<evidence type="ECO:0000256" key="6">
    <source>
        <dbReference type="ARBA" id="ARBA00022741"/>
    </source>
</evidence>
<dbReference type="SUPFAM" id="SSF52540">
    <property type="entry name" value="P-loop containing nucleoside triphosphate hydrolases"/>
    <property type="match status" value="2"/>
</dbReference>
<evidence type="ECO:0000256" key="5">
    <source>
        <dbReference type="ARBA" id="ARBA00022737"/>
    </source>
</evidence>
<evidence type="ECO:0000256" key="2">
    <source>
        <dbReference type="ARBA" id="ARBA00022448"/>
    </source>
</evidence>
<dbReference type="Gene3D" id="3.40.50.300">
    <property type="entry name" value="P-loop containing nucleotide triphosphate hydrolases"/>
    <property type="match status" value="2"/>
</dbReference>
<reference evidence="11" key="1">
    <citation type="journal article" date="2021" name="Microorganisms">
        <title>Acidisoma silvae sp. nov. and Acidisomacellulosilytica sp. nov., Two Acidophilic Bacteria Isolated from Decaying Wood, Hydrolyzing Cellulose and Producing Poly-3-hydroxybutyrate.</title>
        <authorList>
            <person name="Mieszkin S."/>
            <person name="Pouder E."/>
            <person name="Uroz S."/>
            <person name="Simon-Colin C."/>
            <person name="Alain K."/>
        </authorList>
    </citation>
    <scope>NUCLEOTIDE SEQUENCE</scope>
    <source>
        <strain evidence="11">HW T2.11</strain>
    </source>
</reference>
<dbReference type="InterPro" id="IPR003593">
    <property type="entry name" value="AAA+_ATPase"/>
</dbReference>
<dbReference type="RefSeq" id="WP_227321524.1">
    <property type="nucleotide sequence ID" value="NZ_JAESVB010000004.1"/>
</dbReference>
<keyword evidence="2" id="KW-0813">Transport</keyword>
<dbReference type="EMBL" id="JAESVB010000004">
    <property type="protein sequence ID" value="MCB8875880.1"/>
    <property type="molecule type" value="Genomic_DNA"/>
</dbReference>
<dbReference type="Pfam" id="PF00005">
    <property type="entry name" value="ABC_tran"/>
    <property type="match status" value="2"/>
</dbReference>
<dbReference type="Proteomes" id="UP000708298">
    <property type="component" value="Unassembled WGS sequence"/>
</dbReference>
<dbReference type="InterPro" id="IPR027417">
    <property type="entry name" value="P-loop_NTPase"/>
</dbReference>
<dbReference type="InterPro" id="IPR017871">
    <property type="entry name" value="ABC_transporter-like_CS"/>
</dbReference>
<dbReference type="PROSITE" id="PS50893">
    <property type="entry name" value="ABC_TRANSPORTER_2"/>
    <property type="match status" value="1"/>
</dbReference>
<evidence type="ECO:0000313" key="12">
    <source>
        <dbReference type="Proteomes" id="UP000708298"/>
    </source>
</evidence>
<dbReference type="CDD" id="cd03215">
    <property type="entry name" value="ABC_Carb_Monos_II"/>
    <property type="match status" value="1"/>
</dbReference>
<dbReference type="AlphaFoldDB" id="A0A964DYY2"/>
<protein>
    <submittedName>
        <fullName evidence="11">Sugar ABC transporter ATP-binding protein</fullName>
    </submittedName>
</protein>
<accession>A0A964DYY2</accession>
<dbReference type="SMART" id="SM00382">
    <property type="entry name" value="AAA"/>
    <property type="match status" value="2"/>
</dbReference>
<keyword evidence="12" id="KW-1185">Reference proteome</keyword>
<dbReference type="InterPro" id="IPR003439">
    <property type="entry name" value="ABC_transporter-like_ATP-bd"/>
</dbReference>
<dbReference type="PROSITE" id="PS00211">
    <property type="entry name" value="ABC_TRANSPORTER_1"/>
    <property type="match status" value="1"/>
</dbReference>
<keyword evidence="7 11" id="KW-0067">ATP-binding</keyword>
<sequence>MSAAAQVMQGQGAQPFLRLEHISKSYPGVRALSDVTLDVMPGEVHALLGENGAGKSTLIKILMGVVQRDEGSIHLDGEAVEIRSPLRAQALGLAAVYQDVTLAQPLTVGENFFLGHLPRKRGMVDWGHMRQETERFLRSLGIMTDARMRVGDLPIAQQQLIAIAKVIWGGAKLIVFDEPTALLTNAETDILFGIIEKLKQEGRCVIYISHRLEEIFRICDSATILKDGGFVRRVQVADVTEDDIMAMMVGRSLEAAFPHRPPTPGAVALELSGITAAGRLDNVDLTLRQGEILGLYGLIGAGRTELLRVIFGADPMDSGEMRIAGKTVVPRSPLGMIREGVALLTEDRKHQSLALQLDVHVNMNLVVSQNQGRFGLLEGGKEDAVTKRFIKALNIRTPSPYQKVLNLSGGNQQKVVIGKWLAADPRIVLFDEPTIGVDVGARVEIYGLIHRLADEGRAVIVVSSYLPEVIGISDRIAVMHKGRIMGIVDKEEATEEKLLRLASGLAA</sequence>
<dbReference type="InterPro" id="IPR050107">
    <property type="entry name" value="ABC_carbohydrate_import_ATPase"/>
</dbReference>
<comment type="caution">
    <text evidence="11">The sequence shown here is derived from an EMBL/GenBank/DDBJ whole genome shotgun (WGS) entry which is preliminary data.</text>
</comment>
<dbReference type="FunFam" id="3.40.50.300:FF:000127">
    <property type="entry name" value="Ribose import ATP-binding protein RbsA"/>
    <property type="match status" value="1"/>
</dbReference>
<dbReference type="GO" id="GO:0005886">
    <property type="term" value="C:plasma membrane"/>
    <property type="evidence" value="ECO:0007669"/>
    <property type="project" value="UniProtKB-SubCell"/>
</dbReference>
<keyword evidence="5" id="KW-0677">Repeat</keyword>
<gene>
    <name evidence="11" type="ORF">ASILVAE211_11870</name>
</gene>
<name>A0A964DYY2_9PROT</name>
<evidence type="ECO:0000256" key="3">
    <source>
        <dbReference type="ARBA" id="ARBA00022475"/>
    </source>
</evidence>
<evidence type="ECO:0000256" key="8">
    <source>
        <dbReference type="ARBA" id="ARBA00022967"/>
    </source>
</evidence>
<dbReference type="PANTHER" id="PTHR43790:SF9">
    <property type="entry name" value="GALACTOFURANOSE TRANSPORTER ATP-BINDING PROTEIN YTFR"/>
    <property type="match status" value="1"/>
</dbReference>
<keyword evidence="9" id="KW-0472">Membrane</keyword>
<keyword evidence="8" id="KW-1278">Translocase</keyword>
<keyword evidence="3" id="KW-1003">Cell membrane</keyword>
<comment type="subcellular location">
    <subcellularLocation>
        <location evidence="1">Cell membrane</location>
        <topology evidence="1">Peripheral membrane protein</topology>
    </subcellularLocation>
</comment>
<reference evidence="11" key="2">
    <citation type="submission" date="2021-01" db="EMBL/GenBank/DDBJ databases">
        <authorList>
            <person name="Mieszkin S."/>
            <person name="Pouder E."/>
            <person name="Alain K."/>
        </authorList>
    </citation>
    <scope>NUCLEOTIDE SEQUENCE</scope>
    <source>
        <strain evidence="11">HW T2.11</strain>
    </source>
</reference>
<evidence type="ECO:0000256" key="1">
    <source>
        <dbReference type="ARBA" id="ARBA00004202"/>
    </source>
</evidence>
<evidence type="ECO:0000256" key="4">
    <source>
        <dbReference type="ARBA" id="ARBA00022597"/>
    </source>
</evidence>
<evidence type="ECO:0000259" key="10">
    <source>
        <dbReference type="PROSITE" id="PS50893"/>
    </source>
</evidence>
<dbReference type="GO" id="GO:0016887">
    <property type="term" value="F:ATP hydrolysis activity"/>
    <property type="evidence" value="ECO:0007669"/>
    <property type="project" value="InterPro"/>
</dbReference>
<keyword evidence="6" id="KW-0547">Nucleotide-binding</keyword>
<evidence type="ECO:0000256" key="9">
    <source>
        <dbReference type="ARBA" id="ARBA00023136"/>
    </source>
</evidence>
<dbReference type="GO" id="GO:0005524">
    <property type="term" value="F:ATP binding"/>
    <property type="evidence" value="ECO:0007669"/>
    <property type="project" value="UniProtKB-KW"/>
</dbReference>
<dbReference type="PANTHER" id="PTHR43790">
    <property type="entry name" value="CARBOHYDRATE TRANSPORT ATP-BINDING PROTEIN MG119-RELATED"/>
    <property type="match status" value="1"/>
</dbReference>
<dbReference type="CDD" id="cd03216">
    <property type="entry name" value="ABC_Carb_Monos_I"/>
    <property type="match status" value="1"/>
</dbReference>
<evidence type="ECO:0000256" key="7">
    <source>
        <dbReference type="ARBA" id="ARBA00022840"/>
    </source>
</evidence>